<evidence type="ECO:0000256" key="1">
    <source>
        <dbReference type="ARBA" id="ARBA00023239"/>
    </source>
</evidence>
<feature type="domain" description="Amidohydrolase-related" evidence="3">
    <location>
        <begin position="45"/>
        <end position="331"/>
    </location>
</feature>
<evidence type="ECO:0000313" key="5">
    <source>
        <dbReference type="Proteomes" id="UP000502706"/>
    </source>
</evidence>
<feature type="region of interest" description="Disordered" evidence="2">
    <location>
        <begin position="339"/>
        <end position="364"/>
    </location>
</feature>
<dbReference type="Proteomes" id="UP000502706">
    <property type="component" value="Chromosome"/>
</dbReference>
<proteinExistence type="predicted"/>
<dbReference type="GO" id="GO:0005737">
    <property type="term" value="C:cytoplasm"/>
    <property type="evidence" value="ECO:0007669"/>
    <property type="project" value="TreeGrafter"/>
</dbReference>
<evidence type="ECO:0000313" key="4">
    <source>
        <dbReference type="EMBL" id="QIN79917.1"/>
    </source>
</evidence>
<dbReference type="KEGG" id="rmar:GBA65_16850"/>
<keyword evidence="1" id="KW-0456">Lyase</keyword>
<sequence length="364" mass="40565">MCRKRPFFGGRRGVGSVFHGGDGRNALADGRRELEVVYNVDRILDAHTHLTGGESAGQILACLDAVGVEKAFVFAPMLNVQAHEITSDSMQDIRTHNDYCADICSNAPERLLGFCTLNPMPALAGGDLDRAVDLNIEEAERCYEELGLRGAGELVATGWYADDPALERLWKKLAELGMYTVFHTGVFYDGRQSTYCRPASFEGVRAAPGFKGHLAHVGYPWYDECIAMMKVTTGVFGQDPSAWDLKVDVSFGPAADYQLEVWQRSIDTLPPAMILYGTDTFWPIEPEEYREQYLQPQLGLFETATTLGHIVGEGSPAREEYRNMIFFRNAYEHWQNAIKEPQRPRPSPGPSRPRTPIGATHIDL</sequence>
<dbReference type="Pfam" id="PF04909">
    <property type="entry name" value="Amidohydro_2"/>
    <property type="match status" value="1"/>
</dbReference>
<keyword evidence="5" id="KW-1185">Reference proteome</keyword>
<dbReference type="InterPro" id="IPR032466">
    <property type="entry name" value="Metal_Hydrolase"/>
</dbReference>
<dbReference type="PANTHER" id="PTHR21240">
    <property type="entry name" value="2-AMINO-3-CARBOXYLMUCONATE-6-SEMIALDEHYDE DECARBOXYLASE"/>
    <property type="match status" value="1"/>
</dbReference>
<organism evidence="4 5">
    <name type="scientific">Rubrobacter marinus</name>
    <dbReference type="NCBI Taxonomy" id="2653852"/>
    <lineage>
        <taxon>Bacteria</taxon>
        <taxon>Bacillati</taxon>
        <taxon>Actinomycetota</taxon>
        <taxon>Rubrobacteria</taxon>
        <taxon>Rubrobacterales</taxon>
        <taxon>Rubrobacteraceae</taxon>
        <taxon>Rubrobacter</taxon>
    </lineage>
</organism>
<dbReference type="PANTHER" id="PTHR21240:SF28">
    <property type="entry name" value="ISO-OROTATE DECARBOXYLASE (EUROFUNG)"/>
    <property type="match status" value="1"/>
</dbReference>
<name>A0A6G8Q0S0_9ACTN</name>
<dbReference type="Gene3D" id="3.20.20.140">
    <property type="entry name" value="Metal-dependent hydrolases"/>
    <property type="match status" value="1"/>
</dbReference>
<protein>
    <submittedName>
        <fullName evidence="4">Amidohydrolase family protein</fullName>
    </submittedName>
</protein>
<dbReference type="GO" id="GO:0019748">
    <property type="term" value="P:secondary metabolic process"/>
    <property type="evidence" value="ECO:0007669"/>
    <property type="project" value="TreeGrafter"/>
</dbReference>
<feature type="compositionally biased region" description="Pro residues" evidence="2">
    <location>
        <begin position="344"/>
        <end position="353"/>
    </location>
</feature>
<dbReference type="GO" id="GO:0016831">
    <property type="term" value="F:carboxy-lyase activity"/>
    <property type="evidence" value="ECO:0007669"/>
    <property type="project" value="InterPro"/>
</dbReference>
<reference evidence="4 5" key="1">
    <citation type="submission" date="2019-10" db="EMBL/GenBank/DDBJ databases">
        <title>Rubrobacter sp nov SCSIO 52915 isolated from a deep-sea sediment in the South China Sea.</title>
        <authorList>
            <person name="Chen R.W."/>
        </authorList>
    </citation>
    <scope>NUCLEOTIDE SEQUENCE [LARGE SCALE GENOMIC DNA]</scope>
    <source>
        <strain evidence="4 5">SCSIO 52915</strain>
    </source>
</reference>
<dbReference type="SUPFAM" id="SSF51556">
    <property type="entry name" value="Metallo-dependent hydrolases"/>
    <property type="match status" value="1"/>
</dbReference>
<accession>A0A6G8Q0S0</accession>
<dbReference type="AlphaFoldDB" id="A0A6G8Q0S0"/>
<dbReference type="GO" id="GO:0016787">
    <property type="term" value="F:hydrolase activity"/>
    <property type="evidence" value="ECO:0007669"/>
    <property type="project" value="UniProtKB-KW"/>
</dbReference>
<dbReference type="InterPro" id="IPR006680">
    <property type="entry name" value="Amidohydro-rel"/>
</dbReference>
<gene>
    <name evidence="4" type="ORF">GBA65_16850</name>
</gene>
<dbReference type="InterPro" id="IPR032465">
    <property type="entry name" value="ACMSD"/>
</dbReference>
<evidence type="ECO:0000256" key="2">
    <source>
        <dbReference type="SAM" id="MobiDB-lite"/>
    </source>
</evidence>
<evidence type="ECO:0000259" key="3">
    <source>
        <dbReference type="Pfam" id="PF04909"/>
    </source>
</evidence>
<keyword evidence="4" id="KW-0378">Hydrolase</keyword>
<dbReference type="EMBL" id="CP045121">
    <property type="protein sequence ID" value="QIN79917.1"/>
    <property type="molecule type" value="Genomic_DNA"/>
</dbReference>